<dbReference type="InterPro" id="IPR021252">
    <property type="entry name" value="DUF2794"/>
</dbReference>
<dbReference type="RefSeq" id="WP_035616678.1">
    <property type="nucleotide sequence ID" value="NZ_ARYK01000004.1"/>
</dbReference>
<gene>
    <name evidence="1" type="ORF">HJO_10444</name>
</gene>
<accession>A0A059FPQ4</accession>
<proteinExistence type="predicted"/>
<dbReference type="AlphaFoldDB" id="A0A059FPQ4"/>
<protein>
    <recommendedName>
        <fullName evidence="3">DUF2794 domain-containing protein</fullName>
    </recommendedName>
</protein>
<keyword evidence="2" id="KW-1185">Reference proteome</keyword>
<dbReference type="Proteomes" id="UP000025171">
    <property type="component" value="Unassembled WGS sequence"/>
</dbReference>
<reference evidence="1 2" key="1">
    <citation type="journal article" date="2014" name="Antonie Van Leeuwenhoek">
        <title>Hyphomonas beringensis sp. nov. and Hyphomonas chukchiensis sp. nov., isolated from surface seawater of the Bering Sea and Chukchi Sea.</title>
        <authorList>
            <person name="Li C."/>
            <person name="Lai Q."/>
            <person name="Li G."/>
            <person name="Dong C."/>
            <person name="Wang J."/>
            <person name="Liao Y."/>
            <person name="Shao Z."/>
        </authorList>
    </citation>
    <scope>NUCLEOTIDE SEQUENCE [LARGE SCALE GENOMIC DNA]</scope>
    <source>
        <strain evidence="1 2">MHS-2</strain>
    </source>
</reference>
<dbReference type="Pfam" id="PF10984">
    <property type="entry name" value="DUF2794"/>
    <property type="match status" value="1"/>
</dbReference>
<dbReference type="PATRIC" id="fig|1280950.3.peg.2089"/>
<dbReference type="EMBL" id="ARYK01000004">
    <property type="protein sequence ID" value="KCZ92448.1"/>
    <property type="molecule type" value="Genomic_DNA"/>
</dbReference>
<comment type="caution">
    <text evidence="1">The sequence shown here is derived from an EMBL/GenBank/DDBJ whole genome shotgun (WGS) entry which is preliminary data.</text>
</comment>
<dbReference type="OrthoDB" id="7159482at2"/>
<name>A0A059FPQ4_9PROT</name>
<evidence type="ECO:0000313" key="2">
    <source>
        <dbReference type="Proteomes" id="UP000025171"/>
    </source>
</evidence>
<sequence length="111" mass="12829">MTDKFSRKLAPEPRVAFQKAEMQPILDVYGRLVIAGEARDYAIGMDKDVAIFAIFRRHAENPTWRIEKEPALANRQGQYAVYGPAGHILRRGRELKQVLRVFDTRRFTVVK</sequence>
<dbReference type="eggNOG" id="ENOG5032RW3">
    <property type="taxonomic scope" value="Bacteria"/>
</dbReference>
<evidence type="ECO:0000313" key="1">
    <source>
        <dbReference type="EMBL" id="KCZ92448.1"/>
    </source>
</evidence>
<dbReference type="STRING" id="1280950.HJO_10444"/>
<organism evidence="1 2">
    <name type="scientific">Hyphomonas johnsonii MHS-2</name>
    <dbReference type="NCBI Taxonomy" id="1280950"/>
    <lineage>
        <taxon>Bacteria</taxon>
        <taxon>Pseudomonadati</taxon>
        <taxon>Pseudomonadota</taxon>
        <taxon>Alphaproteobacteria</taxon>
        <taxon>Hyphomonadales</taxon>
        <taxon>Hyphomonadaceae</taxon>
        <taxon>Hyphomonas</taxon>
    </lineage>
</organism>
<evidence type="ECO:0008006" key="3">
    <source>
        <dbReference type="Google" id="ProtNLM"/>
    </source>
</evidence>